<dbReference type="PANTHER" id="PTHR33104">
    <property type="entry name" value="SI:DKEY-29D5.2"/>
    <property type="match status" value="1"/>
</dbReference>
<evidence type="ECO:0000313" key="2">
    <source>
        <dbReference type="Proteomes" id="UP001234178"/>
    </source>
</evidence>
<comment type="caution">
    <text evidence="1">The sequence shown here is derived from an EMBL/GenBank/DDBJ whole genome shotgun (WGS) entry which is preliminary data.</text>
</comment>
<dbReference type="InterPro" id="IPR040521">
    <property type="entry name" value="KDZ"/>
</dbReference>
<accession>A0ABR0AZU7</accession>
<organism evidence="1 2">
    <name type="scientific">Daphnia magna</name>
    <dbReference type="NCBI Taxonomy" id="35525"/>
    <lineage>
        <taxon>Eukaryota</taxon>
        <taxon>Metazoa</taxon>
        <taxon>Ecdysozoa</taxon>
        <taxon>Arthropoda</taxon>
        <taxon>Crustacea</taxon>
        <taxon>Branchiopoda</taxon>
        <taxon>Diplostraca</taxon>
        <taxon>Cladocera</taxon>
        <taxon>Anomopoda</taxon>
        <taxon>Daphniidae</taxon>
        <taxon>Daphnia</taxon>
    </lineage>
</organism>
<sequence length="428" mass="48875">MDLRKWVTNDPQLRRYLQLNSLTDDSSGSYSCLSLDPQKSNTRSRILFSKDSKKKLLQQNHSKCDACGDEPLADSLDENFKLPRYSKNQPKKEADQSLYGGSIIALDSDPEHYIDLIDQKFPKNTGKSPCDGNVFKAATDHAARLIKQDERELSMLCCSHGVVLRAVNMLKGETYRHVHYLHKHEHEMGYKKLAYDILWVSHWQEGAAATLGEEMEQVNSTMSRHGGRSRHMTSAGRRDHLTTAMQFWNKTKDKRMTKMLVGPLCRAKILLPAYEEELRSLLTKMKLDESDISNVYQNLIDMATEVEAGERSSKNIENNPVDFHKRCLEELFVELMSQQKLFEKSAAGSHSRVQSTSAMSKTKKKAEELIDIINTLVTETVLESTPSPPDLKPEAYLTFQYFLNGIFPWQMEREKGSSTYANNLLLKV</sequence>
<dbReference type="Pfam" id="PF18758">
    <property type="entry name" value="KDZ"/>
    <property type="match status" value="1"/>
</dbReference>
<name>A0ABR0AZU7_9CRUS</name>
<protein>
    <submittedName>
        <fullName evidence="1">Uncharacterized protein</fullName>
    </submittedName>
</protein>
<proteinExistence type="predicted"/>
<dbReference type="PANTHER" id="PTHR33104:SF2">
    <property type="entry name" value="CXC3 LIKE CYSTEINE CLUSTER DOMAIN-CONTAINING PROTEIN"/>
    <property type="match status" value="1"/>
</dbReference>
<gene>
    <name evidence="1" type="ORF">OUZ56_023913</name>
</gene>
<dbReference type="Proteomes" id="UP001234178">
    <property type="component" value="Unassembled WGS sequence"/>
</dbReference>
<dbReference type="EMBL" id="JAOYFB010000039">
    <property type="protein sequence ID" value="KAK4030640.1"/>
    <property type="molecule type" value="Genomic_DNA"/>
</dbReference>
<keyword evidence="2" id="KW-1185">Reference proteome</keyword>
<reference evidence="1 2" key="1">
    <citation type="journal article" date="2023" name="Nucleic Acids Res.">
        <title>The hologenome of Daphnia magna reveals possible DNA methylation and microbiome-mediated evolution of the host genome.</title>
        <authorList>
            <person name="Chaturvedi A."/>
            <person name="Li X."/>
            <person name="Dhandapani V."/>
            <person name="Marshall H."/>
            <person name="Kissane S."/>
            <person name="Cuenca-Cambronero M."/>
            <person name="Asole G."/>
            <person name="Calvet F."/>
            <person name="Ruiz-Romero M."/>
            <person name="Marangio P."/>
            <person name="Guigo R."/>
            <person name="Rago D."/>
            <person name="Mirbahai L."/>
            <person name="Eastwood N."/>
            <person name="Colbourne J.K."/>
            <person name="Zhou J."/>
            <person name="Mallon E."/>
            <person name="Orsini L."/>
        </authorList>
    </citation>
    <scope>NUCLEOTIDE SEQUENCE [LARGE SCALE GENOMIC DNA]</scope>
    <source>
        <strain evidence="1">LRV0_1</strain>
    </source>
</reference>
<evidence type="ECO:0000313" key="1">
    <source>
        <dbReference type="EMBL" id="KAK4030640.1"/>
    </source>
</evidence>